<dbReference type="Proteomes" id="UP000321901">
    <property type="component" value="Unassembled WGS sequence"/>
</dbReference>
<reference evidence="3 4" key="1">
    <citation type="submission" date="2019-07" db="EMBL/GenBank/DDBJ databases">
        <title>Whole genome shotgun sequence of Sporosarcina luteola NBRC 105378.</title>
        <authorList>
            <person name="Hosoyama A."/>
            <person name="Uohara A."/>
            <person name="Ohji S."/>
            <person name="Ichikawa N."/>
        </authorList>
    </citation>
    <scope>NUCLEOTIDE SEQUENCE [LARGE SCALE GENOMIC DNA]</scope>
    <source>
        <strain evidence="3 4">NBRC 105378</strain>
    </source>
</reference>
<sequence length="147" mass="16262">MYFPSKKDLWFGLIIWGFVVFLIAAYVFGGEPIGMQFITYNSIAGYILSVLIIGLLLWFWFGTGYKIEGGFIKIKFGPLTSKVKIADITKLSAAKNPLSAPALSIDRIEILYGKYGIALVSPKNRVQFIKTLLGESPGIEVDGALYK</sequence>
<keyword evidence="1" id="KW-0472">Membrane</keyword>
<dbReference type="GO" id="GO:0030153">
    <property type="term" value="P:bacteriocin immunity"/>
    <property type="evidence" value="ECO:0007669"/>
    <property type="project" value="InterPro"/>
</dbReference>
<proteinExistence type="predicted"/>
<feature type="domain" description="Uncharacterized protein YyaB-like PH" evidence="2">
    <location>
        <begin position="63"/>
        <end position="133"/>
    </location>
</feature>
<keyword evidence="4" id="KW-1185">Reference proteome</keyword>
<evidence type="ECO:0000259" key="2">
    <source>
        <dbReference type="Pfam" id="PF06713"/>
    </source>
</evidence>
<evidence type="ECO:0000256" key="1">
    <source>
        <dbReference type="SAM" id="Phobius"/>
    </source>
</evidence>
<dbReference type="AlphaFoldDB" id="A0A511ZCP7"/>
<dbReference type="RefSeq" id="WP_170232747.1">
    <property type="nucleotide sequence ID" value="NZ_BJYL01000067.1"/>
</dbReference>
<evidence type="ECO:0000313" key="4">
    <source>
        <dbReference type="Proteomes" id="UP000321901"/>
    </source>
</evidence>
<gene>
    <name evidence="3" type="ORF">SLU01_35320</name>
</gene>
<feature type="transmembrane region" description="Helical" evidence="1">
    <location>
        <begin position="40"/>
        <end position="61"/>
    </location>
</feature>
<name>A0A511ZCP7_9BACL</name>
<protein>
    <recommendedName>
        <fullName evidence="2">Uncharacterized protein YyaB-like PH domain-containing protein</fullName>
    </recommendedName>
</protein>
<dbReference type="InterPro" id="IPR009589">
    <property type="entry name" value="PH_YyaB-like"/>
</dbReference>
<organism evidence="3 4">
    <name type="scientific">Sporosarcina luteola</name>
    <dbReference type="NCBI Taxonomy" id="582850"/>
    <lineage>
        <taxon>Bacteria</taxon>
        <taxon>Bacillati</taxon>
        <taxon>Bacillota</taxon>
        <taxon>Bacilli</taxon>
        <taxon>Bacillales</taxon>
        <taxon>Caryophanaceae</taxon>
        <taxon>Sporosarcina</taxon>
    </lineage>
</organism>
<dbReference type="Pfam" id="PF06713">
    <property type="entry name" value="bPH_4"/>
    <property type="match status" value="1"/>
</dbReference>
<keyword evidence="1" id="KW-0812">Transmembrane</keyword>
<comment type="caution">
    <text evidence="3">The sequence shown here is derived from an EMBL/GenBank/DDBJ whole genome shotgun (WGS) entry which is preliminary data.</text>
</comment>
<keyword evidence="1" id="KW-1133">Transmembrane helix</keyword>
<dbReference type="EMBL" id="BJYL01000067">
    <property type="protein sequence ID" value="GEN85220.1"/>
    <property type="molecule type" value="Genomic_DNA"/>
</dbReference>
<feature type="transmembrane region" description="Helical" evidence="1">
    <location>
        <begin position="9"/>
        <end position="28"/>
    </location>
</feature>
<accession>A0A511ZCP7</accession>
<evidence type="ECO:0000313" key="3">
    <source>
        <dbReference type="EMBL" id="GEN85220.1"/>
    </source>
</evidence>